<proteinExistence type="predicted"/>
<evidence type="ECO:0000313" key="2">
    <source>
        <dbReference type="Proteomes" id="UP001551695"/>
    </source>
</evidence>
<dbReference type="Proteomes" id="UP001551695">
    <property type="component" value="Unassembled WGS sequence"/>
</dbReference>
<evidence type="ECO:0008006" key="3">
    <source>
        <dbReference type="Google" id="ProtNLM"/>
    </source>
</evidence>
<evidence type="ECO:0000313" key="1">
    <source>
        <dbReference type="EMBL" id="MEV0712069.1"/>
    </source>
</evidence>
<gene>
    <name evidence="1" type="ORF">AB0I48_31360</name>
</gene>
<organism evidence="1 2">
    <name type="scientific">Nocardia aurea</name>
    <dbReference type="NCBI Taxonomy" id="2144174"/>
    <lineage>
        <taxon>Bacteria</taxon>
        <taxon>Bacillati</taxon>
        <taxon>Actinomycetota</taxon>
        <taxon>Actinomycetes</taxon>
        <taxon>Mycobacteriales</taxon>
        <taxon>Nocardiaceae</taxon>
        <taxon>Nocardia</taxon>
    </lineage>
</organism>
<dbReference type="RefSeq" id="WP_357788833.1">
    <property type="nucleotide sequence ID" value="NZ_JBFAKC010000018.1"/>
</dbReference>
<comment type="caution">
    <text evidence="1">The sequence shown here is derived from an EMBL/GenBank/DDBJ whole genome shotgun (WGS) entry which is preliminary data.</text>
</comment>
<sequence length="159" mass="17204">MRNHVIAALAPDATGSSGRGKGIGPSGHAVLPLIAVVYPHPPRDERWVYGIRRVDRNGRVIDKAVIAALGWHPGTRLHATTHEGTVRLTVCQTGKNRITNDRDLRLAARTRRTLSITAGDQVLLAADTQRAALLLLPLRAVDRLIGDVVDEHRAEAGQS</sequence>
<dbReference type="EMBL" id="JBFAKC010000018">
    <property type="protein sequence ID" value="MEV0712069.1"/>
    <property type="molecule type" value="Genomic_DNA"/>
</dbReference>
<accession>A0ABV3G305</accession>
<name>A0ABV3G305_9NOCA</name>
<keyword evidence="2" id="KW-1185">Reference proteome</keyword>
<protein>
    <recommendedName>
        <fullName evidence="3">AbrB/MazE/SpoVT family DNA-binding domain-containing protein</fullName>
    </recommendedName>
</protein>
<reference evidence="1 2" key="1">
    <citation type="submission" date="2024-06" db="EMBL/GenBank/DDBJ databases">
        <title>The Natural Products Discovery Center: Release of the First 8490 Sequenced Strains for Exploring Actinobacteria Biosynthetic Diversity.</title>
        <authorList>
            <person name="Kalkreuter E."/>
            <person name="Kautsar S.A."/>
            <person name="Yang D."/>
            <person name="Bader C.D."/>
            <person name="Teijaro C.N."/>
            <person name="Fluegel L."/>
            <person name="Davis C.M."/>
            <person name="Simpson J.R."/>
            <person name="Lauterbach L."/>
            <person name="Steele A.D."/>
            <person name="Gui C."/>
            <person name="Meng S."/>
            <person name="Li G."/>
            <person name="Viehrig K."/>
            <person name="Ye F."/>
            <person name="Su P."/>
            <person name="Kiefer A.F."/>
            <person name="Nichols A."/>
            <person name="Cepeda A.J."/>
            <person name="Yan W."/>
            <person name="Fan B."/>
            <person name="Jiang Y."/>
            <person name="Adhikari A."/>
            <person name="Zheng C.-J."/>
            <person name="Schuster L."/>
            <person name="Cowan T.M."/>
            <person name="Smanski M.J."/>
            <person name="Chevrette M.G."/>
            <person name="De Carvalho L.P.S."/>
            <person name="Shen B."/>
        </authorList>
    </citation>
    <scope>NUCLEOTIDE SEQUENCE [LARGE SCALE GENOMIC DNA]</scope>
    <source>
        <strain evidence="1 2">NPDC050403</strain>
    </source>
</reference>